<sequence length="290" mass="33189">MGYYCGRCDRDFPHRHALDQHLHDSHCHNICSGPCFNLDYWTRSELEEHYMESSLHAYCHFCDQHFDDKGDLQDHEVGSHPVCSPCNMVFIDEDDIHDHNLQCHHYCALCRRTFESSSNLRNHLNSSTHVAKHVDCPFNGCSMSFVSKSAVVLHLESGACRSGANRFAVDRYIREVDRTNIITDPSRLLTSGDYENVQYSATGAAWNGRAYECIICHSEFRALDDLNRHMASPRHQDKVYRCPLDTCCAHFVTLSGLGQHIESEKCGVSKFKAISDAMDNLWNETPRLGW</sequence>
<comment type="caution">
    <text evidence="1">The sequence shown here is derived from an EMBL/GenBank/DDBJ whole genome shotgun (WGS) entry which is preliminary data.</text>
</comment>
<accession>A0ACB8BFX9</accession>
<dbReference type="EMBL" id="MU266423">
    <property type="protein sequence ID" value="KAH7924474.1"/>
    <property type="molecule type" value="Genomic_DNA"/>
</dbReference>
<protein>
    <submittedName>
        <fullName evidence="1">Uncharacterized protein</fullName>
    </submittedName>
</protein>
<evidence type="ECO:0000313" key="1">
    <source>
        <dbReference type="EMBL" id="KAH7924474.1"/>
    </source>
</evidence>
<evidence type="ECO:0000313" key="2">
    <source>
        <dbReference type="Proteomes" id="UP000790709"/>
    </source>
</evidence>
<reference evidence="1" key="1">
    <citation type="journal article" date="2021" name="New Phytol.">
        <title>Evolutionary innovations through gain and loss of genes in the ectomycorrhizal Boletales.</title>
        <authorList>
            <person name="Wu G."/>
            <person name="Miyauchi S."/>
            <person name="Morin E."/>
            <person name="Kuo A."/>
            <person name="Drula E."/>
            <person name="Varga T."/>
            <person name="Kohler A."/>
            <person name="Feng B."/>
            <person name="Cao Y."/>
            <person name="Lipzen A."/>
            <person name="Daum C."/>
            <person name="Hundley H."/>
            <person name="Pangilinan J."/>
            <person name="Johnson J."/>
            <person name="Barry K."/>
            <person name="LaButti K."/>
            <person name="Ng V."/>
            <person name="Ahrendt S."/>
            <person name="Min B."/>
            <person name="Choi I.G."/>
            <person name="Park H."/>
            <person name="Plett J.M."/>
            <person name="Magnuson J."/>
            <person name="Spatafora J.W."/>
            <person name="Nagy L.G."/>
            <person name="Henrissat B."/>
            <person name="Grigoriev I.V."/>
            <person name="Yang Z.L."/>
            <person name="Xu J."/>
            <person name="Martin F.M."/>
        </authorList>
    </citation>
    <scope>NUCLEOTIDE SEQUENCE</scope>
    <source>
        <strain evidence="1">KUC20120723A-06</strain>
    </source>
</reference>
<dbReference type="Proteomes" id="UP000790709">
    <property type="component" value="Unassembled WGS sequence"/>
</dbReference>
<proteinExistence type="predicted"/>
<gene>
    <name evidence="1" type="ORF">BV22DRAFT_505510</name>
</gene>
<name>A0ACB8BFX9_9AGAM</name>
<organism evidence="1 2">
    <name type="scientific">Leucogyrophana mollusca</name>
    <dbReference type="NCBI Taxonomy" id="85980"/>
    <lineage>
        <taxon>Eukaryota</taxon>
        <taxon>Fungi</taxon>
        <taxon>Dikarya</taxon>
        <taxon>Basidiomycota</taxon>
        <taxon>Agaricomycotina</taxon>
        <taxon>Agaricomycetes</taxon>
        <taxon>Agaricomycetidae</taxon>
        <taxon>Boletales</taxon>
        <taxon>Boletales incertae sedis</taxon>
        <taxon>Leucogyrophana</taxon>
    </lineage>
</organism>
<keyword evidence="2" id="KW-1185">Reference proteome</keyword>